<reference evidence="2" key="1">
    <citation type="journal article" date="2014" name="Front. Microbiol.">
        <title>High frequency of phylogenetically diverse reductive dehalogenase-homologous genes in deep subseafloor sedimentary metagenomes.</title>
        <authorList>
            <person name="Kawai M."/>
            <person name="Futagami T."/>
            <person name="Toyoda A."/>
            <person name="Takaki Y."/>
            <person name="Nishi S."/>
            <person name="Hori S."/>
            <person name="Arai W."/>
            <person name="Tsubouchi T."/>
            <person name="Morono Y."/>
            <person name="Uchiyama I."/>
            <person name="Ito T."/>
            <person name="Fujiyama A."/>
            <person name="Inagaki F."/>
            <person name="Takami H."/>
        </authorList>
    </citation>
    <scope>NUCLEOTIDE SEQUENCE</scope>
    <source>
        <strain evidence="2">Expedition CK06-06</strain>
    </source>
</reference>
<accession>X1IZR7</accession>
<protein>
    <submittedName>
        <fullName evidence="2">Uncharacterized protein</fullName>
    </submittedName>
</protein>
<proteinExistence type="predicted"/>
<gene>
    <name evidence="2" type="ORF">S03H2_65503</name>
</gene>
<organism evidence="2">
    <name type="scientific">marine sediment metagenome</name>
    <dbReference type="NCBI Taxonomy" id="412755"/>
    <lineage>
        <taxon>unclassified sequences</taxon>
        <taxon>metagenomes</taxon>
        <taxon>ecological metagenomes</taxon>
    </lineage>
</organism>
<dbReference type="AlphaFoldDB" id="X1IZR7"/>
<feature type="region of interest" description="Disordered" evidence="1">
    <location>
        <begin position="33"/>
        <end position="68"/>
    </location>
</feature>
<feature type="compositionally biased region" description="Pro residues" evidence="1">
    <location>
        <begin position="37"/>
        <end position="53"/>
    </location>
</feature>
<evidence type="ECO:0000313" key="2">
    <source>
        <dbReference type="EMBL" id="GAH87217.1"/>
    </source>
</evidence>
<dbReference type="EMBL" id="BARU01042656">
    <property type="protein sequence ID" value="GAH87217.1"/>
    <property type="molecule type" value="Genomic_DNA"/>
</dbReference>
<comment type="caution">
    <text evidence="2">The sequence shown here is derived from an EMBL/GenBank/DDBJ whole genome shotgun (WGS) entry which is preliminary data.</text>
</comment>
<evidence type="ECO:0000256" key="1">
    <source>
        <dbReference type="SAM" id="MobiDB-lite"/>
    </source>
</evidence>
<sequence>MDIDRNTAQKIVQDIKQEIFSPVMPILTKIQQESFPEPIPSPAPSLPSPTPPKPKNENIVDLKNLPKS</sequence>
<name>X1IZR7_9ZZZZ</name>